<keyword evidence="2" id="KW-0812">Transmembrane</keyword>
<dbReference type="AlphaFoldDB" id="A0A8T0GPW3"/>
<proteinExistence type="predicted"/>
<comment type="caution">
    <text evidence="3">The sequence shown here is derived from an EMBL/GenBank/DDBJ whole genome shotgun (WGS) entry which is preliminary data.</text>
</comment>
<organism evidence="3 4">
    <name type="scientific">Ceratodon purpureus</name>
    <name type="common">Fire moss</name>
    <name type="synonym">Dicranum purpureum</name>
    <dbReference type="NCBI Taxonomy" id="3225"/>
    <lineage>
        <taxon>Eukaryota</taxon>
        <taxon>Viridiplantae</taxon>
        <taxon>Streptophyta</taxon>
        <taxon>Embryophyta</taxon>
        <taxon>Bryophyta</taxon>
        <taxon>Bryophytina</taxon>
        <taxon>Bryopsida</taxon>
        <taxon>Dicranidae</taxon>
        <taxon>Pseudoditrichales</taxon>
        <taxon>Ditrichaceae</taxon>
        <taxon>Ceratodon</taxon>
    </lineage>
</organism>
<evidence type="ECO:0000256" key="2">
    <source>
        <dbReference type="SAM" id="Phobius"/>
    </source>
</evidence>
<dbReference type="PANTHER" id="PTHR33982">
    <property type="entry name" value="OUTER ENVELOPE MEMBRANE PROTEIN 7-RELATED"/>
    <property type="match status" value="1"/>
</dbReference>
<dbReference type="PANTHER" id="PTHR33982:SF7">
    <property type="entry name" value="OS07G0154300 PROTEIN"/>
    <property type="match status" value="1"/>
</dbReference>
<dbReference type="InterPro" id="IPR038944">
    <property type="entry name" value="OEP7-like"/>
</dbReference>
<reference evidence="3" key="1">
    <citation type="submission" date="2020-06" db="EMBL/GenBank/DDBJ databases">
        <title>WGS assembly of Ceratodon purpureus strain R40.</title>
        <authorList>
            <person name="Carey S.B."/>
            <person name="Jenkins J."/>
            <person name="Shu S."/>
            <person name="Lovell J.T."/>
            <person name="Sreedasyam A."/>
            <person name="Maumus F."/>
            <person name="Tiley G.P."/>
            <person name="Fernandez-Pozo N."/>
            <person name="Barry K."/>
            <person name="Chen C."/>
            <person name="Wang M."/>
            <person name="Lipzen A."/>
            <person name="Daum C."/>
            <person name="Saski C.A."/>
            <person name="Payton A.C."/>
            <person name="Mcbreen J.C."/>
            <person name="Conrad R.E."/>
            <person name="Kollar L.M."/>
            <person name="Olsson S."/>
            <person name="Huttunen S."/>
            <person name="Landis J.B."/>
            <person name="Wickett N.J."/>
            <person name="Johnson M.G."/>
            <person name="Rensing S.A."/>
            <person name="Grimwood J."/>
            <person name="Schmutz J."/>
            <person name="Mcdaniel S.F."/>
        </authorList>
    </citation>
    <scope>NUCLEOTIDE SEQUENCE</scope>
    <source>
        <strain evidence="3">R40</strain>
    </source>
</reference>
<evidence type="ECO:0000313" key="4">
    <source>
        <dbReference type="Proteomes" id="UP000822688"/>
    </source>
</evidence>
<keyword evidence="2" id="KW-1133">Transmembrane helix</keyword>
<protein>
    <submittedName>
        <fullName evidence="3">Uncharacterized protein</fullName>
    </submittedName>
</protein>
<keyword evidence="2" id="KW-0472">Membrane</keyword>
<feature type="compositionally biased region" description="Basic and acidic residues" evidence="1">
    <location>
        <begin position="91"/>
        <end position="108"/>
    </location>
</feature>
<feature type="region of interest" description="Disordered" evidence="1">
    <location>
        <begin position="74"/>
        <end position="108"/>
    </location>
</feature>
<sequence>MGNGRDERKGNLLASAVVGAAGLALGWAALELGTGGILTRGREAMDRSFEPKEIVMEGDQAVLLVEEVKDRDTRTQTQIEEDEIVQALDEGTNHTKRDKERGTSKWRS</sequence>
<evidence type="ECO:0000313" key="3">
    <source>
        <dbReference type="EMBL" id="KAG0560319.1"/>
    </source>
</evidence>
<feature type="transmembrane region" description="Helical" evidence="2">
    <location>
        <begin position="12"/>
        <end position="30"/>
    </location>
</feature>
<dbReference type="Proteomes" id="UP000822688">
    <property type="component" value="Chromosome 10"/>
</dbReference>
<dbReference type="EMBL" id="CM026431">
    <property type="protein sequence ID" value="KAG0560319.1"/>
    <property type="molecule type" value="Genomic_DNA"/>
</dbReference>
<keyword evidence="4" id="KW-1185">Reference proteome</keyword>
<gene>
    <name evidence="3" type="ORF">KC19_10G171500</name>
</gene>
<evidence type="ECO:0000256" key="1">
    <source>
        <dbReference type="SAM" id="MobiDB-lite"/>
    </source>
</evidence>
<name>A0A8T0GPW3_CERPU</name>
<accession>A0A8T0GPW3</accession>